<evidence type="ECO:0000313" key="2">
    <source>
        <dbReference type="Proteomes" id="UP000789396"/>
    </source>
</evidence>
<protein>
    <submittedName>
        <fullName evidence="1">20093_t:CDS:1</fullName>
    </submittedName>
</protein>
<sequence>RLEDAEEELHQERERRVYAESRRRERLKEVVEDIFVNAEK</sequence>
<feature type="non-terminal residue" evidence="1">
    <location>
        <position position="40"/>
    </location>
</feature>
<dbReference type="EMBL" id="CAJVPZ010052143">
    <property type="protein sequence ID" value="CAG8780166.1"/>
    <property type="molecule type" value="Genomic_DNA"/>
</dbReference>
<name>A0A9N9P0B1_9GLOM</name>
<evidence type="ECO:0000313" key="1">
    <source>
        <dbReference type="EMBL" id="CAG8780166.1"/>
    </source>
</evidence>
<organism evidence="1 2">
    <name type="scientific">Racocetra fulgida</name>
    <dbReference type="NCBI Taxonomy" id="60492"/>
    <lineage>
        <taxon>Eukaryota</taxon>
        <taxon>Fungi</taxon>
        <taxon>Fungi incertae sedis</taxon>
        <taxon>Mucoromycota</taxon>
        <taxon>Glomeromycotina</taxon>
        <taxon>Glomeromycetes</taxon>
        <taxon>Diversisporales</taxon>
        <taxon>Gigasporaceae</taxon>
        <taxon>Racocetra</taxon>
    </lineage>
</organism>
<keyword evidence="2" id="KW-1185">Reference proteome</keyword>
<feature type="non-terminal residue" evidence="1">
    <location>
        <position position="1"/>
    </location>
</feature>
<comment type="caution">
    <text evidence="1">The sequence shown here is derived from an EMBL/GenBank/DDBJ whole genome shotgun (WGS) entry which is preliminary data.</text>
</comment>
<reference evidence="1" key="1">
    <citation type="submission" date="2021-06" db="EMBL/GenBank/DDBJ databases">
        <authorList>
            <person name="Kallberg Y."/>
            <person name="Tangrot J."/>
            <person name="Rosling A."/>
        </authorList>
    </citation>
    <scope>NUCLEOTIDE SEQUENCE</scope>
    <source>
        <strain evidence="1">IN212</strain>
    </source>
</reference>
<gene>
    <name evidence="1" type="ORF">RFULGI_LOCUS15743</name>
</gene>
<dbReference type="Proteomes" id="UP000789396">
    <property type="component" value="Unassembled WGS sequence"/>
</dbReference>
<dbReference type="AlphaFoldDB" id="A0A9N9P0B1"/>
<accession>A0A9N9P0B1</accession>
<proteinExistence type="predicted"/>